<organism evidence="2 3">
    <name type="scientific">Rhamnusium bicolor</name>
    <dbReference type="NCBI Taxonomy" id="1586634"/>
    <lineage>
        <taxon>Eukaryota</taxon>
        <taxon>Metazoa</taxon>
        <taxon>Ecdysozoa</taxon>
        <taxon>Arthropoda</taxon>
        <taxon>Hexapoda</taxon>
        <taxon>Insecta</taxon>
        <taxon>Pterygota</taxon>
        <taxon>Neoptera</taxon>
        <taxon>Endopterygota</taxon>
        <taxon>Coleoptera</taxon>
        <taxon>Polyphaga</taxon>
        <taxon>Cucujiformia</taxon>
        <taxon>Chrysomeloidea</taxon>
        <taxon>Cerambycidae</taxon>
        <taxon>Lepturinae</taxon>
        <taxon>Rhagiini</taxon>
        <taxon>Rhamnusium</taxon>
    </lineage>
</organism>
<sequence length="105" mass="11940">MKEFSELCGAKRPESLRGTNLHKQIATHSVIYNLSDAEVSDLANFMGHHEKIHKKHYRMPIIAPDITRMSRLLEMAQGGISSGDTEKESEDNLEESEIFNNIEQN</sequence>
<evidence type="ECO:0000313" key="3">
    <source>
        <dbReference type="Proteomes" id="UP001162156"/>
    </source>
</evidence>
<proteinExistence type="predicted"/>
<gene>
    <name evidence="2" type="ORF">NQ314_019479</name>
</gene>
<dbReference type="PANTHER" id="PTHR33480:SF1">
    <property type="entry name" value="TYR RECOMBINASE DOMAIN-CONTAINING PROTEIN"/>
    <property type="match status" value="1"/>
</dbReference>
<dbReference type="EMBL" id="JANEYF010005499">
    <property type="protein sequence ID" value="KAJ8928013.1"/>
    <property type="molecule type" value="Genomic_DNA"/>
</dbReference>
<reference evidence="2" key="1">
    <citation type="journal article" date="2023" name="Insect Mol. Biol.">
        <title>Genome sequencing provides insights into the evolution of gene families encoding plant cell wall-degrading enzymes in longhorned beetles.</title>
        <authorList>
            <person name="Shin N.R."/>
            <person name="Okamura Y."/>
            <person name="Kirsch R."/>
            <person name="Pauchet Y."/>
        </authorList>
    </citation>
    <scope>NUCLEOTIDE SEQUENCE</scope>
    <source>
        <strain evidence="2">RBIC_L_NR</strain>
    </source>
</reference>
<dbReference type="PANTHER" id="PTHR33480">
    <property type="entry name" value="SET DOMAIN-CONTAINING PROTEIN-RELATED"/>
    <property type="match status" value="1"/>
</dbReference>
<keyword evidence="3" id="KW-1185">Reference proteome</keyword>
<comment type="caution">
    <text evidence="2">The sequence shown here is derived from an EMBL/GenBank/DDBJ whole genome shotgun (WGS) entry which is preliminary data.</text>
</comment>
<feature type="compositionally biased region" description="Acidic residues" evidence="1">
    <location>
        <begin position="87"/>
        <end position="97"/>
    </location>
</feature>
<evidence type="ECO:0000256" key="1">
    <source>
        <dbReference type="SAM" id="MobiDB-lite"/>
    </source>
</evidence>
<feature type="region of interest" description="Disordered" evidence="1">
    <location>
        <begin position="78"/>
        <end position="105"/>
    </location>
</feature>
<protein>
    <submittedName>
        <fullName evidence="2">Uncharacterized protein</fullName>
    </submittedName>
</protein>
<dbReference type="AlphaFoldDB" id="A0AAV8WNB4"/>
<name>A0AAV8WNB4_9CUCU</name>
<accession>A0AAV8WNB4</accession>
<dbReference type="Proteomes" id="UP001162156">
    <property type="component" value="Unassembled WGS sequence"/>
</dbReference>
<evidence type="ECO:0000313" key="2">
    <source>
        <dbReference type="EMBL" id="KAJ8928013.1"/>
    </source>
</evidence>